<dbReference type="Proteomes" id="UP000821866">
    <property type="component" value="Chromosome 2"/>
</dbReference>
<comment type="caution">
    <text evidence="2">The sequence shown here is derived from an EMBL/GenBank/DDBJ whole genome shotgun (WGS) entry which is preliminary data.</text>
</comment>
<evidence type="ECO:0000313" key="3">
    <source>
        <dbReference type="Proteomes" id="UP000821866"/>
    </source>
</evidence>
<sequence length="211" mass="23415">MRTTRTTYENTIWQSPSFEPKSEARRGRQFLRWFLRHRKTKSRLVGELRHPASVAGRLAKQKRRGGGDETQAVAASVSLTGMGGRNETASHFQSRSTHRWLGRARARQRKRRKAGQRAAPAQLSPPPSPTVHFPCLGCPARRSVRIEEEEGVRSVGKRGEVACGRESARPMDEPAHGAHFESSFHTDSRRGTVARDVVRSAATGVTAARTA</sequence>
<keyword evidence="3" id="KW-1185">Reference proteome</keyword>
<proteinExistence type="predicted"/>
<evidence type="ECO:0000313" key="2">
    <source>
        <dbReference type="EMBL" id="KAH8034489.1"/>
    </source>
</evidence>
<feature type="compositionally biased region" description="Basic and acidic residues" evidence="1">
    <location>
        <begin position="166"/>
        <end position="190"/>
    </location>
</feature>
<name>A0A9J6EJ58_RHIMP</name>
<feature type="region of interest" description="Disordered" evidence="1">
    <location>
        <begin position="82"/>
        <end position="132"/>
    </location>
</feature>
<reference evidence="2" key="1">
    <citation type="journal article" date="2020" name="Cell">
        <title>Large-Scale Comparative Analyses of Tick Genomes Elucidate Their Genetic Diversity and Vector Capacities.</title>
        <authorList>
            <consortium name="Tick Genome and Microbiome Consortium (TIGMIC)"/>
            <person name="Jia N."/>
            <person name="Wang J."/>
            <person name="Shi W."/>
            <person name="Du L."/>
            <person name="Sun Y."/>
            <person name="Zhan W."/>
            <person name="Jiang J.F."/>
            <person name="Wang Q."/>
            <person name="Zhang B."/>
            <person name="Ji P."/>
            <person name="Bell-Sakyi L."/>
            <person name="Cui X.M."/>
            <person name="Yuan T.T."/>
            <person name="Jiang B.G."/>
            <person name="Yang W.F."/>
            <person name="Lam T.T."/>
            <person name="Chang Q.C."/>
            <person name="Ding S.J."/>
            <person name="Wang X.J."/>
            <person name="Zhu J.G."/>
            <person name="Ruan X.D."/>
            <person name="Zhao L."/>
            <person name="Wei J.T."/>
            <person name="Ye R.Z."/>
            <person name="Que T.C."/>
            <person name="Du C.H."/>
            <person name="Zhou Y.H."/>
            <person name="Cheng J.X."/>
            <person name="Dai P.F."/>
            <person name="Guo W.B."/>
            <person name="Han X.H."/>
            <person name="Huang E.J."/>
            <person name="Li L.F."/>
            <person name="Wei W."/>
            <person name="Gao Y.C."/>
            <person name="Liu J.Z."/>
            <person name="Shao H.Z."/>
            <person name="Wang X."/>
            <person name="Wang C.C."/>
            <person name="Yang T.C."/>
            <person name="Huo Q.B."/>
            <person name="Li W."/>
            <person name="Chen H.Y."/>
            <person name="Chen S.E."/>
            <person name="Zhou L.G."/>
            <person name="Ni X.B."/>
            <person name="Tian J.H."/>
            <person name="Sheng Y."/>
            <person name="Liu T."/>
            <person name="Pan Y.S."/>
            <person name="Xia L.Y."/>
            <person name="Li J."/>
            <person name="Zhao F."/>
            <person name="Cao W.C."/>
        </authorList>
    </citation>
    <scope>NUCLEOTIDE SEQUENCE</scope>
    <source>
        <strain evidence="2">Rmic-2018</strain>
    </source>
</reference>
<evidence type="ECO:0000256" key="1">
    <source>
        <dbReference type="SAM" id="MobiDB-lite"/>
    </source>
</evidence>
<reference evidence="2" key="2">
    <citation type="submission" date="2021-09" db="EMBL/GenBank/DDBJ databases">
        <authorList>
            <person name="Jia N."/>
            <person name="Wang J."/>
            <person name="Shi W."/>
            <person name="Du L."/>
            <person name="Sun Y."/>
            <person name="Zhan W."/>
            <person name="Jiang J."/>
            <person name="Wang Q."/>
            <person name="Zhang B."/>
            <person name="Ji P."/>
            <person name="Sakyi L.B."/>
            <person name="Cui X."/>
            <person name="Yuan T."/>
            <person name="Jiang B."/>
            <person name="Yang W."/>
            <person name="Lam T.T.-Y."/>
            <person name="Chang Q."/>
            <person name="Ding S."/>
            <person name="Wang X."/>
            <person name="Zhu J."/>
            <person name="Ruan X."/>
            <person name="Zhao L."/>
            <person name="Wei J."/>
            <person name="Que T."/>
            <person name="Du C."/>
            <person name="Cheng J."/>
            <person name="Dai P."/>
            <person name="Han X."/>
            <person name="Huang E."/>
            <person name="Gao Y."/>
            <person name="Liu J."/>
            <person name="Shao H."/>
            <person name="Ye R."/>
            <person name="Li L."/>
            <person name="Wei W."/>
            <person name="Wang X."/>
            <person name="Wang C."/>
            <person name="Huo Q."/>
            <person name="Li W."/>
            <person name="Guo W."/>
            <person name="Chen H."/>
            <person name="Chen S."/>
            <person name="Zhou L."/>
            <person name="Zhou L."/>
            <person name="Ni X."/>
            <person name="Tian J."/>
            <person name="Zhou Y."/>
            <person name="Sheng Y."/>
            <person name="Liu T."/>
            <person name="Pan Y."/>
            <person name="Xia L."/>
            <person name="Li J."/>
            <person name="Zhao F."/>
            <person name="Cao W."/>
        </authorList>
    </citation>
    <scope>NUCLEOTIDE SEQUENCE</scope>
    <source>
        <strain evidence="2">Rmic-2018</strain>
        <tissue evidence="2">Larvae</tissue>
    </source>
</reference>
<dbReference type="AlphaFoldDB" id="A0A9J6EJ58"/>
<organism evidence="2 3">
    <name type="scientific">Rhipicephalus microplus</name>
    <name type="common">Cattle tick</name>
    <name type="synonym">Boophilus microplus</name>
    <dbReference type="NCBI Taxonomy" id="6941"/>
    <lineage>
        <taxon>Eukaryota</taxon>
        <taxon>Metazoa</taxon>
        <taxon>Ecdysozoa</taxon>
        <taxon>Arthropoda</taxon>
        <taxon>Chelicerata</taxon>
        <taxon>Arachnida</taxon>
        <taxon>Acari</taxon>
        <taxon>Parasitiformes</taxon>
        <taxon>Ixodida</taxon>
        <taxon>Ixodoidea</taxon>
        <taxon>Ixodidae</taxon>
        <taxon>Rhipicephalinae</taxon>
        <taxon>Rhipicephalus</taxon>
        <taxon>Boophilus</taxon>
    </lineage>
</organism>
<feature type="region of interest" description="Disordered" evidence="1">
    <location>
        <begin position="149"/>
        <end position="192"/>
    </location>
</feature>
<protein>
    <submittedName>
        <fullName evidence="2">Uncharacterized protein</fullName>
    </submittedName>
</protein>
<gene>
    <name evidence="2" type="ORF">HPB51_024798</name>
</gene>
<feature type="compositionally biased region" description="Basic residues" evidence="1">
    <location>
        <begin position="96"/>
        <end position="115"/>
    </location>
</feature>
<dbReference type="EMBL" id="JABSTU010000004">
    <property type="protein sequence ID" value="KAH8034489.1"/>
    <property type="molecule type" value="Genomic_DNA"/>
</dbReference>
<accession>A0A9J6EJ58</accession>